<gene>
    <name evidence="1" type="ORF">HanXRQr2_Chr10g0422581</name>
</gene>
<evidence type="ECO:0000313" key="1">
    <source>
        <dbReference type="EMBL" id="KAF5784927.1"/>
    </source>
</evidence>
<name>A0A9K3N2T6_HELAN</name>
<reference evidence="1" key="2">
    <citation type="submission" date="2020-06" db="EMBL/GenBank/DDBJ databases">
        <title>Helianthus annuus Genome sequencing and assembly Release 2.</title>
        <authorList>
            <person name="Gouzy J."/>
            <person name="Langlade N."/>
            <person name="Munos S."/>
        </authorList>
    </citation>
    <scope>NUCLEOTIDE SEQUENCE</scope>
    <source>
        <tissue evidence="1">Leaves</tissue>
    </source>
</reference>
<proteinExistence type="predicted"/>
<comment type="caution">
    <text evidence="1">The sequence shown here is derived from an EMBL/GenBank/DDBJ whole genome shotgun (WGS) entry which is preliminary data.</text>
</comment>
<sequence length="51" mass="6092">MLNPISWVESVKHLYRRFGDMGRAHVQALRYHALPQLICMLLDRVYYLLTC</sequence>
<dbReference type="Gramene" id="mRNA:HanXRQr2_Chr10g0422581">
    <property type="protein sequence ID" value="mRNA:HanXRQr2_Chr10g0422581"/>
    <property type="gene ID" value="HanXRQr2_Chr10g0422581"/>
</dbReference>
<organism evidence="1 2">
    <name type="scientific">Helianthus annuus</name>
    <name type="common">Common sunflower</name>
    <dbReference type="NCBI Taxonomy" id="4232"/>
    <lineage>
        <taxon>Eukaryota</taxon>
        <taxon>Viridiplantae</taxon>
        <taxon>Streptophyta</taxon>
        <taxon>Embryophyta</taxon>
        <taxon>Tracheophyta</taxon>
        <taxon>Spermatophyta</taxon>
        <taxon>Magnoliopsida</taxon>
        <taxon>eudicotyledons</taxon>
        <taxon>Gunneridae</taxon>
        <taxon>Pentapetalae</taxon>
        <taxon>asterids</taxon>
        <taxon>campanulids</taxon>
        <taxon>Asterales</taxon>
        <taxon>Asteraceae</taxon>
        <taxon>Asteroideae</taxon>
        <taxon>Heliantheae alliance</taxon>
        <taxon>Heliantheae</taxon>
        <taxon>Helianthus</taxon>
    </lineage>
</organism>
<accession>A0A9K3N2T6</accession>
<reference evidence="1" key="1">
    <citation type="journal article" date="2017" name="Nature">
        <title>The sunflower genome provides insights into oil metabolism, flowering and Asterid evolution.</title>
        <authorList>
            <person name="Badouin H."/>
            <person name="Gouzy J."/>
            <person name="Grassa C.J."/>
            <person name="Murat F."/>
            <person name="Staton S.E."/>
            <person name="Cottret L."/>
            <person name="Lelandais-Briere C."/>
            <person name="Owens G.L."/>
            <person name="Carrere S."/>
            <person name="Mayjonade B."/>
            <person name="Legrand L."/>
            <person name="Gill N."/>
            <person name="Kane N.C."/>
            <person name="Bowers J.E."/>
            <person name="Hubner S."/>
            <person name="Bellec A."/>
            <person name="Berard A."/>
            <person name="Berges H."/>
            <person name="Blanchet N."/>
            <person name="Boniface M.C."/>
            <person name="Brunel D."/>
            <person name="Catrice O."/>
            <person name="Chaidir N."/>
            <person name="Claudel C."/>
            <person name="Donnadieu C."/>
            <person name="Faraut T."/>
            <person name="Fievet G."/>
            <person name="Helmstetter N."/>
            <person name="King M."/>
            <person name="Knapp S.J."/>
            <person name="Lai Z."/>
            <person name="Le Paslier M.C."/>
            <person name="Lippi Y."/>
            <person name="Lorenzon L."/>
            <person name="Mandel J.R."/>
            <person name="Marage G."/>
            <person name="Marchand G."/>
            <person name="Marquand E."/>
            <person name="Bret-Mestries E."/>
            <person name="Morien E."/>
            <person name="Nambeesan S."/>
            <person name="Nguyen T."/>
            <person name="Pegot-Espagnet P."/>
            <person name="Pouilly N."/>
            <person name="Raftis F."/>
            <person name="Sallet E."/>
            <person name="Schiex T."/>
            <person name="Thomas J."/>
            <person name="Vandecasteele C."/>
            <person name="Vares D."/>
            <person name="Vear F."/>
            <person name="Vautrin S."/>
            <person name="Crespi M."/>
            <person name="Mangin B."/>
            <person name="Burke J.M."/>
            <person name="Salse J."/>
            <person name="Munos S."/>
            <person name="Vincourt P."/>
            <person name="Rieseberg L.H."/>
            <person name="Langlade N.B."/>
        </authorList>
    </citation>
    <scope>NUCLEOTIDE SEQUENCE</scope>
    <source>
        <tissue evidence="1">Leaves</tissue>
    </source>
</reference>
<dbReference type="Proteomes" id="UP000215914">
    <property type="component" value="Unassembled WGS sequence"/>
</dbReference>
<evidence type="ECO:0000313" key="2">
    <source>
        <dbReference type="Proteomes" id="UP000215914"/>
    </source>
</evidence>
<protein>
    <submittedName>
        <fullName evidence="1">Uncharacterized protein</fullName>
    </submittedName>
</protein>
<dbReference type="AlphaFoldDB" id="A0A9K3N2T6"/>
<dbReference type="EMBL" id="MNCJ02000325">
    <property type="protein sequence ID" value="KAF5784927.1"/>
    <property type="molecule type" value="Genomic_DNA"/>
</dbReference>
<keyword evidence="2" id="KW-1185">Reference proteome</keyword>